<comment type="catalytic activity">
    <reaction evidence="9">
        <text>a 5'-end (5'-triphosphoguanosine)-ribonucleoside in mRNA + S-adenosyl-L-methionine = a 5'-end (N(7)-methyl 5'-triphosphoguanosine)-ribonucleoside in mRNA + S-adenosyl-L-homocysteine</text>
        <dbReference type="Rhea" id="RHEA:67008"/>
        <dbReference type="Rhea" id="RHEA-COMP:17166"/>
        <dbReference type="Rhea" id="RHEA-COMP:17167"/>
        <dbReference type="ChEBI" id="CHEBI:57856"/>
        <dbReference type="ChEBI" id="CHEBI:59789"/>
        <dbReference type="ChEBI" id="CHEBI:156461"/>
        <dbReference type="ChEBI" id="CHEBI:167617"/>
        <dbReference type="EC" id="2.1.1.56"/>
    </reaction>
</comment>
<gene>
    <name evidence="15" type="primary">Rnmt</name>
    <name evidence="15" type="ORF">Bhyg_16782</name>
</gene>
<feature type="compositionally biased region" description="Polar residues" evidence="13">
    <location>
        <begin position="15"/>
        <end position="37"/>
    </location>
</feature>
<proteinExistence type="inferred from homology"/>
<keyword evidence="5 10" id="KW-0949">S-adenosyl-L-methionine</keyword>
<feature type="site" description="mRNA cap binding" evidence="12">
    <location>
        <position position="133"/>
    </location>
</feature>
<feature type="binding site" evidence="12">
    <location>
        <begin position="99"/>
        <end position="100"/>
    </location>
    <ligand>
        <name>mRNA</name>
        <dbReference type="ChEBI" id="CHEBI:33699"/>
    </ligand>
</feature>
<comment type="similarity">
    <text evidence="10">Belongs to the class I-like SAM-binding methyltransferase superfamily. mRNA cap 0 methyltransferase family.</text>
</comment>
<evidence type="ECO:0000256" key="13">
    <source>
        <dbReference type="SAM" id="MobiDB-lite"/>
    </source>
</evidence>
<feature type="site" description="mRNA cap binding" evidence="12">
    <location>
        <position position="301"/>
    </location>
</feature>
<dbReference type="CDD" id="cd02440">
    <property type="entry name" value="AdoMet_MTases"/>
    <property type="match status" value="1"/>
</dbReference>
<dbReference type="PIRSF" id="PIRSF028762">
    <property type="entry name" value="ABD1"/>
    <property type="match status" value="1"/>
</dbReference>
<feature type="site" description="mRNA cap binding" evidence="12">
    <location>
        <position position="164"/>
    </location>
</feature>
<evidence type="ECO:0000256" key="6">
    <source>
        <dbReference type="ARBA" id="ARBA00022884"/>
    </source>
</evidence>
<evidence type="ECO:0000256" key="1">
    <source>
        <dbReference type="ARBA" id="ARBA00004123"/>
    </source>
</evidence>
<evidence type="ECO:0000256" key="9">
    <source>
        <dbReference type="ARBA" id="ARBA00044712"/>
    </source>
</evidence>
<feature type="binding site" evidence="11">
    <location>
        <position position="152"/>
    </location>
    <ligand>
        <name>S-adenosyl-L-methionine</name>
        <dbReference type="ChEBI" id="CHEBI:59789"/>
    </ligand>
</feature>
<dbReference type="GO" id="GO:0005634">
    <property type="term" value="C:nucleus"/>
    <property type="evidence" value="ECO:0007669"/>
    <property type="project" value="UniProtKB-SubCell"/>
</dbReference>
<dbReference type="InterPro" id="IPR029063">
    <property type="entry name" value="SAM-dependent_MTases_sf"/>
</dbReference>
<dbReference type="SUPFAM" id="SSF53335">
    <property type="entry name" value="S-adenosyl-L-methionine-dependent methyltransferases"/>
    <property type="match status" value="1"/>
</dbReference>
<dbReference type="OrthoDB" id="10248867at2759"/>
<feature type="site" description="mRNA cap binding" evidence="12">
    <location>
        <position position="139"/>
    </location>
</feature>
<organism evidence="15 16">
    <name type="scientific">Pseudolycoriella hygida</name>
    <dbReference type="NCBI Taxonomy" id="35572"/>
    <lineage>
        <taxon>Eukaryota</taxon>
        <taxon>Metazoa</taxon>
        <taxon>Ecdysozoa</taxon>
        <taxon>Arthropoda</taxon>
        <taxon>Hexapoda</taxon>
        <taxon>Insecta</taxon>
        <taxon>Pterygota</taxon>
        <taxon>Neoptera</taxon>
        <taxon>Endopterygota</taxon>
        <taxon>Diptera</taxon>
        <taxon>Nematocera</taxon>
        <taxon>Sciaroidea</taxon>
        <taxon>Sciaridae</taxon>
        <taxon>Pseudolycoriella</taxon>
    </lineage>
</organism>
<dbReference type="Proteomes" id="UP001151699">
    <property type="component" value="Unassembled WGS sequence"/>
</dbReference>
<feature type="site" description="mRNA cap binding" evidence="12">
    <location>
        <position position="391"/>
    </location>
</feature>
<evidence type="ECO:0000256" key="7">
    <source>
        <dbReference type="ARBA" id="ARBA00023042"/>
    </source>
</evidence>
<keyword evidence="7 10" id="KW-0506">mRNA capping</keyword>
<dbReference type="InterPro" id="IPR039753">
    <property type="entry name" value="RG7MT1"/>
</dbReference>
<comment type="caution">
    <text evidence="15">The sequence shown here is derived from an EMBL/GenBank/DDBJ whole genome shotgun (WGS) entry which is preliminary data.</text>
</comment>
<reference evidence="15" key="1">
    <citation type="submission" date="2022-07" db="EMBL/GenBank/DDBJ databases">
        <authorList>
            <person name="Trinca V."/>
            <person name="Uliana J.V.C."/>
            <person name="Torres T.T."/>
            <person name="Ward R.J."/>
            <person name="Monesi N."/>
        </authorList>
    </citation>
    <scope>NUCLEOTIDE SEQUENCE</scope>
    <source>
        <strain evidence="15">HSMRA1968</strain>
        <tissue evidence="15">Whole embryos</tissue>
    </source>
</reference>
<dbReference type="GO" id="GO:0004482">
    <property type="term" value="F:mRNA 5'-cap (guanine-N7-)-methyltransferase activity"/>
    <property type="evidence" value="ECO:0007669"/>
    <property type="project" value="UniProtKB-EC"/>
</dbReference>
<dbReference type="Pfam" id="PF03291">
    <property type="entry name" value="mRNA_G-N7_MeTrfase"/>
    <property type="match status" value="1"/>
</dbReference>
<evidence type="ECO:0000256" key="5">
    <source>
        <dbReference type="ARBA" id="ARBA00022691"/>
    </source>
</evidence>
<feature type="binding site" evidence="11">
    <location>
        <position position="130"/>
    </location>
    <ligand>
        <name>S-adenosyl-L-methionine</name>
        <dbReference type="ChEBI" id="CHEBI:59789"/>
    </ligand>
</feature>
<dbReference type="EMBL" id="WJQU01002603">
    <property type="protein sequence ID" value="KAJ6632681.1"/>
    <property type="molecule type" value="Genomic_DNA"/>
</dbReference>
<keyword evidence="16" id="KW-1185">Reference proteome</keyword>
<evidence type="ECO:0000256" key="11">
    <source>
        <dbReference type="PIRSR" id="PIRSR028762-1"/>
    </source>
</evidence>
<evidence type="ECO:0000313" key="15">
    <source>
        <dbReference type="EMBL" id="KAJ6632681.1"/>
    </source>
</evidence>
<feature type="binding site" evidence="11">
    <location>
        <position position="191"/>
    </location>
    <ligand>
        <name>S-adenosyl-L-methionine</name>
        <dbReference type="ChEBI" id="CHEBI:59789"/>
    </ligand>
</feature>
<name>A0A9Q0RUU4_9DIPT</name>
<feature type="binding site" evidence="11">
    <location>
        <position position="219"/>
    </location>
    <ligand>
        <name>S-adenosyl-L-methionine</name>
        <dbReference type="ChEBI" id="CHEBI:59789"/>
    </ligand>
</feature>
<accession>A0A9Q0RUU4</accession>
<feature type="compositionally biased region" description="Acidic residues" evidence="13">
    <location>
        <begin position="1"/>
        <end position="14"/>
    </location>
</feature>
<dbReference type="AlphaFoldDB" id="A0A9Q0RUU4"/>
<dbReference type="PANTHER" id="PTHR12189">
    <property type="entry name" value="MRNA GUANINE-7- METHYLTRANSFERASE"/>
    <property type="match status" value="1"/>
</dbReference>
<evidence type="ECO:0000313" key="16">
    <source>
        <dbReference type="Proteomes" id="UP001151699"/>
    </source>
</evidence>
<dbReference type="GO" id="GO:0003723">
    <property type="term" value="F:RNA binding"/>
    <property type="evidence" value="ECO:0007669"/>
    <property type="project" value="UniProtKB-KW"/>
</dbReference>
<evidence type="ECO:0000256" key="4">
    <source>
        <dbReference type="ARBA" id="ARBA00022679"/>
    </source>
</evidence>
<keyword evidence="3 10" id="KW-0507">mRNA processing</keyword>
<evidence type="ECO:0000256" key="8">
    <source>
        <dbReference type="ARBA" id="ARBA00023242"/>
    </source>
</evidence>
<evidence type="ECO:0000259" key="14">
    <source>
        <dbReference type="PROSITE" id="PS51562"/>
    </source>
</evidence>
<feature type="region of interest" description="Disordered" evidence="13">
    <location>
        <begin position="1"/>
        <end position="37"/>
    </location>
</feature>
<feature type="domain" description="MRNA cap 0 methyltransferase" evidence="14">
    <location>
        <begin position="90"/>
        <end position="399"/>
    </location>
</feature>
<dbReference type="FunFam" id="3.40.50.150:FF:000093">
    <property type="entry name" value="mRNA cap guanine-N7 methyltransferase"/>
    <property type="match status" value="1"/>
</dbReference>
<dbReference type="PANTHER" id="PTHR12189:SF2">
    <property type="entry name" value="MRNA CAP GUANINE-N7 METHYLTRANSFERASE"/>
    <property type="match status" value="1"/>
</dbReference>
<sequence>MSMIEEYEESDEVQDSTNYDNQSFSALSSGETTNDEAFTNFNTTTSVTSDEDLFAEPPTKIPNISSEHSKIVASHYNNLQEKGLYERSKSNIFYMRNFNNWIKSMLINEYLTKIKDNAPHGAPLRVLDMCCGKGGDLLKWEKGSITHLICTDIADVSVEQCQKRYATMAERAQNGRNKFQKMFSAEFFASDCTRNRIREQFKDVSIKLNLVSCQFSFHYCFESLKQAECMIRNAAECLAEGGFFIGTIPDANEIIRRQRESGLTSFGNDVYKISFLCDSKCPPLFGAKYNFQLEGVVDCPEFLVHFPMLIKLARKFGLEFVMKERFEDFYKKNLDQGKGLLERMNALETYPSHHNSNNGGNENYSHVAKKFDRNTKCGTVSKSEWEAISLYLVFAFRKMKTEWDDKGNPKYV</sequence>
<feature type="binding site" evidence="11">
    <location>
        <position position="214"/>
    </location>
    <ligand>
        <name>S-adenosyl-L-methionine</name>
        <dbReference type="ChEBI" id="CHEBI:59789"/>
    </ligand>
</feature>
<dbReference type="Gene3D" id="3.40.50.150">
    <property type="entry name" value="Vaccinia Virus protein VP39"/>
    <property type="match status" value="1"/>
</dbReference>
<keyword evidence="8 10" id="KW-0539">Nucleus</keyword>
<evidence type="ECO:0000256" key="2">
    <source>
        <dbReference type="ARBA" id="ARBA00022603"/>
    </source>
</evidence>
<keyword evidence="4 10" id="KW-0808">Transferase</keyword>
<evidence type="ECO:0000256" key="12">
    <source>
        <dbReference type="PIRSR" id="PIRSR028762-2"/>
    </source>
</evidence>
<keyword evidence="2 10" id="KW-0489">Methyltransferase</keyword>
<dbReference type="PROSITE" id="PS51562">
    <property type="entry name" value="RNA_CAP0_MT"/>
    <property type="match status" value="1"/>
</dbReference>
<dbReference type="InterPro" id="IPR016899">
    <property type="entry name" value="mRNA_G-N7_MeTrfase_euk"/>
</dbReference>
<evidence type="ECO:0000256" key="3">
    <source>
        <dbReference type="ARBA" id="ARBA00022664"/>
    </source>
</evidence>
<feature type="binding site" evidence="11">
    <location>
        <position position="103"/>
    </location>
    <ligand>
        <name>S-adenosyl-L-methionine</name>
        <dbReference type="ChEBI" id="CHEBI:59789"/>
    </ligand>
</feature>
<keyword evidence="6 10" id="KW-0694">RNA-binding</keyword>
<dbReference type="InterPro" id="IPR004971">
    <property type="entry name" value="mRNA_G-N7_MeTrfase_dom"/>
</dbReference>
<dbReference type="EC" id="2.1.1.56" evidence="10"/>
<evidence type="ECO:0000256" key="10">
    <source>
        <dbReference type="PIRNR" id="PIRNR028762"/>
    </source>
</evidence>
<protein>
    <recommendedName>
        <fullName evidence="10">mRNA cap guanine-N(7) methyltransferase</fullName>
        <ecNumber evidence="10">2.1.1.56</ecNumber>
    </recommendedName>
    <alternativeName>
        <fullName evidence="10">mRNA (guanine-N(7))-methyltransferase</fullName>
    </alternativeName>
    <alternativeName>
        <fullName evidence="10">mRNA cap methyltransferase</fullName>
    </alternativeName>
</protein>
<feature type="site" description="mRNA cap binding" evidence="12">
    <location>
        <position position="218"/>
    </location>
</feature>
<comment type="subcellular location">
    <subcellularLocation>
        <location evidence="1 10">Nucleus</location>
    </subcellularLocation>
</comment>